<protein>
    <recommendedName>
        <fullName evidence="1">FAD dependent oxidoreductase domain-containing protein</fullName>
    </recommendedName>
</protein>
<dbReference type="PANTHER" id="PTHR13847:SF260">
    <property type="entry name" value="FAD DEPENDENT OXIDOREDUCTASE DOMAIN-CONTAINING PROTEIN"/>
    <property type="match status" value="1"/>
</dbReference>
<keyword evidence="3" id="KW-1185">Reference proteome</keyword>
<organism evidence="2">
    <name type="scientific">Absidia glauca</name>
    <name type="common">Pin mould</name>
    <dbReference type="NCBI Taxonomy" id="4829"/>
    <lineage>
        <taxon>Eukaryota</taxon>
        <taxon>Fungi</taxon>
        <taxon>Fungi incertae sedis</taxon>
        <taxon>Mucoromycota</taxon>
        <taxon>Mucoromycotina</taxon>
        <taxon>Mucoromycetes</taxon>
        <taxon>Mucorales</taxon>
        <taxon>Cunninghamellaceae</taxon>
        <taxon>Absidia</taxon>
    </lineage>
</organism>
<dbReference type="InterPro" id="IPR036188">
    <property type="entry name" value="FAD/NAD-bd_sf"/>
</dbReference>
<gene>
    <name evidence="2" type="primary">ABSGL_14007.1 scaffold 14385</name>
</gene>
<sequence>MVHLNPLCNTQSHWLHDAPFQTPSTESLPSKADIVIVGGGITGLSTAYWLTQLDPGQSVVVVEARGLSSGATGRNGGIICPGLNDNFDRFVQKYGEKDAERLVDFDYRNVDMLAQFLEEHGDKDNGFYDPQITWLEHGTICAWTSEQEAYDARSSAEVLKRLRPHEDDIKILSPEEVQTLTGQASFKYGGLQIKHTAIAWAARIVFCLARAVASKVHLATYTQVLQVQATGGGGHQVITNRGVIQASKVVYCTNAWTKYLLPTFTSHLVPIRNQVISVPVGGGGGGGGGGGPAKMNYVLSADRGYQYLSYRPYDDTLIFGGCRNATVGWMEHEDDDSTLNQTVSCHLRDRLQDYKFPHFPQREWAGTMGFSKQDGLPFVGHLAHVLGEQKGQGLYIAAGFSGHGMPRTFLCGRGIAQLLSNQPLDSYFPEQFLVDHSSRKYLLDPTSKLMNVYVPIKDHRRCHANGDIIHS</sequence>
<dbReference type="Gene3D" id="3.50.50.60">
    <property type="entry name" value="FAD/NAD(P)-binding domain"/>
    <property type="match status" value="1"/>
</dbReference>
<evidence type="ECO:0000259" key="1">
    <source>
        <dbReference type="Pfam" id="PF01266"/>
    </source>
</evidence>
<dbReference type="OMA" id="CHANGDI"/>
<dbReference type="GO" id="GO:0005737">
    <property type="term" value="C:cytoplasm"/>
    <property type="evidence" value="ECO:0007669"/>
    <property type="project" value="TreeGrafter"/>
</dbReference>
<dbReference type="InterPro" id="IPR006076">
    <property type="entry name" value="FAD-dep_OxRdtase"/>
</dbReference>
<dbReference type="EMBL" id="LT554895">
    <property type="protein sequence ID" value="SAM08344.1"/>
    <property type="molecule type" value="Genomic_DNA"/>
</dbReference>
<dbReference type="AlphaFoldDB" id="A0A168SF38"/>
<evidence type="ECO:0000313" key="3">
    <source>
        <dbReference type="Proteomes" id="UP000078561"/>
    </source>
</evidence>
<dbReference type="InParanoid" id="A0A168SF38"/>
<evidence type="ECO:0000313" key="2">
    <source>
        <dbReference type="EMBL" id="SAM08344.1"/>
    </source>
</evidence>
<dbReference type="SUPFAM" id="SSF51905">
    <property type="entry name" value="FAD/NAD(P)-binding domain"/>
    <property type="match status" value="1"/>
</dbReference>
<dbReference type="Gene3D" id="3.30.9.10">
    <property type="entry name" value="D-Amino Acid Oxidase, subunit A, domain 2"/>
    <property type="match status" value="1"/>
</dbReference>
<proteinExistence type="predicted"/>
<reference evidence="2" key="1">
    <citation type="submission" date="2016-04" db="EMBL/GenBank/DDBJ databases">
        <authorList>
            <person name="Evans L.H."/>
            <person name="Alamgir A."/>
            <person name="Owens N."/>
            <person name="Weber N.D."/>
            <person name="Virtaneva K."/>
            <person name="Barbian K."/>
            <person name="Babar A."/>
            <person name="Rosenke K."/>
        </authorList>
    </citation>
    <scope>NUCLEOTIDE SEQUENCE [LARGE SCALE GENOMIC DNA]</scope>
    <source>
        <strain evidence="2">CBS 101.48</strain>
    </source>
</reference>
<dbReference type="Proteomes" id="UP000078561">
    <property type="component" value="Unassembled WGS sequence"/>
</dbReference>
<dbReference type="OrthoDB" id="429143at2759"/>
<feature type="domain" description="FAD dependent oxidoreductase" evidence="1">
    <location>
        <begin position="33"/>
        <end position="418"/>
    </location>
</feature>
<name>A0A168SF38_ABSGL</name>
<dbReference type="Pfam" id="PF01266">
    <property type="entry name" value="DAO"/>
    <property type="match status" value="1"/>
</dbReference>
<accession>A0A168SF38</accession>
<dbReference type="STRING" id="4829.A0A168SF38"/>
<dbReference type="PANTHER" id="PTHR13847">
    <property type="entry name" value="SARCOSINE DEHYDROGENASE-RELATED"/>
    <property type="match status" value="1"/>
</dbReference>